<comment type="caution">
    <text evidence="2">The sequence shown here is derived from an EMBL/GenBank/DDBJ whole genome shotgun (WGS) entry which is preliminary data.</text>
</comment>
<feature type="compositionally biased region" description="Low complexity" evidence="1">
    <location>
        <begin position="73"/>
        <end position="151"/>
    </location>
</feature>
<evidence type="ECO:0000256" key="1">
    <source>
        <dbReference type="SAM" id="MobiDB-lite"/>
    </source>
</evidence>
<protein>
    <submittedName>
        <fullName evidence="2">Uncharacterized protein</fullName>
    </submittedName>
</protein>
<evidence type="ECO:0000313" key="3">
    <source>
        <dbReference type="Proteomes" id="UP001139031"/>
    </source>
</evidence>
<name>A0ABS7TRK9_9BACT</name>
<dbReference type="EMBL" id="JAIRAU010000020">
    <property type="protein sequence ID" value="MBZ5710841.1"/>
    <property type="molecule type" value="Genomic_DNA"/>
</dbReference>
<evidence type="ECO:0000313" key="2">
    <source>
        <dbReference type="EMBL" id="MBZ5710841.1"/>
    </source>
</evidence>
<keyword evidence="3" id="KW-1185">Reference proteome</keyword>
<accession>A0ABS7TRK9</accession>
<gene>
    <name evidence="2" type="ORF">K7C98_16390</name>
</gene>
<organism evidence="2 3">
    <name type="scientific">Nannocystis pusilla</name>
    <dbReference type="NCBI Taxonomy" id="889268"/>
    <lineage>
        <taxon>Bacteria</taxon>
        <taxon>Pseudomonadati</taxon>
        <taxon>Myxococcota</taxon>
        <taxon>Polyangia</taxon>
        <taxon>Nannocystales</taxon>
        <taxon>Nannocystaceae</taxon>
        <taxon>Nannocystis</taxon>
    </lineage>
</organism>
<sequence length="151" mass="14217">MTVLPETRLSSCPACAELLHAGSGRCPHCGASLSEWAGSLGAAALLFTSLSLSGCLASAVYGVPATESDSSFTSGNATSTTTGTTTGTSTGSGAPTTGTAPTTGASSTSTTATGTTGATTGDTDTAGTTTGEPDTGTSTTATDTGSTSGGR</sequence>
<dbReference type="Proteomes" id="UP001139031">
    <property type="component" value="Unassembled WGS sequence"/>
</dbReference>
<reference evidence="2" key="1">
    <citation type="submission" date="2021-08" db="EMBL/GenBank/DDBJ databases">
        <authorList>
            <person name="Stevens D.C."/>
        </authorList>
    </citation>
    <scope>NUCLEOTIDE SEQUENCE</scope>
    <source>
        <strain evidence="2">DSM 53165</strain>
    </source>
</reference>
<dbReference type="RefSeq" id="WP_224192611.1">
    <property type="nucleotide sequence ID" value="NZ_JAIRAU010000020.1"/>
</dbReference>
<feature type="region of interest" description="Disordered" evidence="1">
    <location>
        <begin position="66"/>
        <end position="151"/>
    </location>
</feature>
<proteinExistence type="predicted"/>